<name>A0ABN9WEL2_9DINO</name>
<dbReference type="Proteomes" id="UP001189429">
    <property type="component" value="Unassembled WGS sequence"/>
</dbReference>
<comment type="caution">
    <text evidence="3">The sequence shown here is derived from an EMBL/GenBank/DDBJ whole genome shotgun (WGS) entry which is preliminary data.</text>
</comment>
<accession>A0ABN9WEL2</accession>
<dbReference type="SUPFAM" id="SSF55729">
    <property type="entry name" value="Acyl-CoA N-acyltransferases (Nat)"/>
    <property type="match status" value="1"/>
</dbReference>
<dbReference type="EMBL" id="CAUYUJ010018394">
    <property type="protein sequence ID" value="CAK0883285.1"/>
    <property type="molecule type" value="Genomic_DNA"/>
</dbReference>
<dbReference type="InterPro" id="IPR000182">
    <property type="entry name" value="GNAT_dom"/>
</dbReference>
<dbReference type="Pfam" id="PF00583">
    <property type="entry name" value="Acetyltransf_1"/>
    <property type="match status" value="1"/>
</dbReference>
<dbReference type="PROSITE" id="PS51186">
    <property type="entry name" value="GNAT"/>
    <property type="match status" value="1"/>
</dbReference>
<gene>
    <name evidence="3" type="ORF">PCOR1329_LOCUS65531</name>
</gene>
<feature type="domain" description="N-acetyltransferase" evidence="2">
    <location>
        <begin position="73"/>
        <end position="239"/>
    </location>
</feature>
<dbReference type="Gene3D" id="3.40.630.30">
    <property type="match status" value="1"/>
</dbReference>
<dbReference type="CDD" id="cd04301">
    <property type="entry name" value="NAT_SF"/>
    <property type="match status" value="1"/>
</dbReference>
<reference evidence="3" key="1">
    <citation type="submission" date="2023-10" db="EMBL/GenBank/DDBJ databases">
        <authorList>
            <person name="Chen Y."/>
            <person name="Shah S."/>
            <person name="Dougan E. K."/>
            <person name="Thang M."/>
            <person name="Chan C."/>
        </authorList>
    </citation>
    <scope>NUCLEOTIDE SEQUENCE [LARGE SCALE GENOMIC DNA]</scope>
</reference>
<evidence type="ECO:0000259" key="2">
    <source>
        <dbReference type="PROSITE" id="PS51186"/>
    </source>
</evidence>
<evidence type="ECO:0000313" key="4">
    <source>
        <dbReference type="Proteomes" id="UP001189429"/>
    </source>
</evidence>
<protein>
    <recommendedName>
        <fullName evidence="2">N-acetyltransferase domain-containing protein</fullName>
    </recommendedName>
</protein>
<feature type="region of interest" description="Disordered" evidence="1">
    <location>
        <begin position="32"/>
        <end position="51"/>
    </location>
</feature>
<organism evidence="3 4">
    <name type="scientific">Prorocentrum cordatum</name>
    <dbReference type="NCBI Taxonomy" id="2364126"/>
    <lineage>
        <taxon>Eukaryota</taxon>
        <taxon>Sar</taxon>
        <taxon>Alveolata</taxon>
        <taxon>Dinophyceae</taxon>
        <taxon>Prorocentrales</taxon>
        <taxon>Prorocentraceae</taxon>
        <taxon>Prorocentrum</taxon>
    </lineage>
</organism>
<evidence type="ECO:0000313" key="3">
    <source>
        <dbReference type="EMBL" id="CAK0883285.1"/>
    </source>
</evidence>
<sequence length="281" mass="30801">MKRQSSGCVDQEARQLMIKRKLAEVERVLQQEPDIEVEEPPAEKQATVTGPTDRAVVQLPNGGGEVLVVIGTSEHAEIPGMIDRICYIVDKAYSSVGKHKHVDEYDARHRLAMGDAGPAANRVLHLAFKGGELVGCASSTFDPGWTPEGCGHWGLMAVDPASQGQGIATALVLACERRLATVNEAIQIEYQYFAGDEHSRRLHAWYEEKLGFQGGGPPPRRGSSFRKCFKDIPEAQQRLGQRRRLLEIRGWLQDQLREAGGRPEEDRAPAAVEEACAAAVA</sequence>
<proteinExistence type="predicted"/>
<evidence type="ECO:0000256" key="1">
    <source>
        <dbReference type="SAM" id="MobiDB-lite"/>
    </source>
</evidence>
<dbReference type="InterPro" id="IPR016181">
    <property type="entry name" value="Acyl_CoA_acyltransferase"/>
</dbReference>
<keyword evidence="4" id="KW-1185">Reference proteome</keyword>